<dbReference type="EMBL" id="LAZR01026699">
    <property type="protein sequence ID" value="KKL67924.1"/>
    <property type="molecule type" value="Genomic_DNA"/>
</dbReference>
<organism evidence="1">
    <name type="scientific">marine sediment metagenome</name>
    <dbReference type="NCBI Taxonomy" id="412755"/>
    <lineage>
        <taxon>unclassified sequences</taxon>
        <taxon>metagenomes</taxon>
        <taxon>ecological metagenomes</taxon>
    </lineage>
</organism>
<dbReference type="AlphaFoldDB" id="A0A0F9E1R9"/>
<reference evidence="1" key="1">
    <citation type="journal article" date="2015" name="Nature">
        <title>Complex archaea that bridge the gap between prokaryotes and eukaryotes.</title>
        <authorList>
            <person name="Spang A."/>
            <person name="Saw J.H."/>
            <person name="Jorgensen S.L."/>
            <person name="Zaremba-Niedzwiedzka K."/>
            <person name="Martijn J."/>
            <person name="Lind A.E."/>
            <person name="van Eijk R."/>
            <person name="Schleper C."/>
            <person name="Guy L."/>
            <person name="Ettema T.J."/>
        </authorList>
    </citation>
    <scope>NUCLEOTIDE SEQUENCE</scope>
</reference>
<sequence>MNNKFHTITTQFKKSLLATLVISASSTAFANAAEQLTNTPTEKDMELIEVKGYAASVEKSLNMKRFANSVVDAIRRRYW</sequence>
<accession>A0A0F9E1R9</accession>
<protein>
    <submittedName>
        <fullName evidence="1">Uncharacterized protein</fullName>
    </submittedName>
</protein>
<gene>
    <name evidence="1" type="ORF">LCGC14_2130110</name>
</gene>
<proteinExistence type="predicted"/>
<comment type="caution">
    <text evidence="1">The sequence shown here is derived from an EMBL/GenBank/DDBJ whole genome shotgun (WGS) entry which is preliminary data.</text>
</comment>
<evidence type="ECO:0000313" key="1">
    <source>
        <dbReference type="EMBL" id="KKL67924.1"/>
    </source>
</evidence>
<name>A0A0F9E1R9_9ZZZZ</name>